<dbReference type="SFLD" id="SFLDS00029">
    <property type="entry name" value="Radical_SAM"/>
    <property type="match status" value="1"/>
</dbReference>
<reference evidence="19" key="1">
    <citation type="submission" date="2021-03" db="EMBL/GenBank/DDBJ databases">
        <authorList>
            <person name="Jaffe A."/>
        </authorList>
    </citation>
    <scope>NUCLEOTIDE SEQUENCE</scope>
    <source>
        <strain evidence="19">RIFCSPLOWO2_01_FULL_AR10_48_17</strain>
    </source>
</reference>
<dbReference type="InterPro" id="IPR039661">
    <property type="entry name" value="ELP3"/>
</dbReference>
<protein>
    <recommendedName>
        <fullName evidence="3">Elongator complex protein 3</fullName>
        <ecNumber evidence="15">2.3.1.311</ecNumber>
    </recommendedName>
    <alternativeName>
        <fullName evidence="14">tRNA uridine(34) acetyltransferase</fullName>
    </alternativeName>
</protein>
<dbReference type="GO" id="GO:0000049">
    <property type="term" value="F:tRNA binding"/>
    <property type="evidence" value="ECO:0007669"/>
    <property type="project" value="UniProtKB-KW"/>
</dbReference>
<dbReference type="SFLD" id="SFLDG01086">
    <property type="entry name" value="elongater_protein-like"/>
    <property type="match status" value="1"/>
</dbReference>
<dbReference type="InterPro" id="IPR007197">
    <property type="entry name" value="rSAM"/>
</dbReference>
<comment type="similarity">
    <text evidence="2">Belongs to the ELP3 family.</text>
</comment>
<comment type="pathway">
    <text evidence="1">tRNA modification; 5-methoxycarbonylmethyl-2-thiouridine-tRNA biosynthesis.</text>
</comment>
<evidence type="ECO:0000256" key="5">
    <source>
        <dbReference type="ARBA" id="ARBA00022555"/>
    </source>
</evidence>
<evidence type="ECO:0000256" key="2">
    <source>
        <dbReference type="ARBA" id="ARBA00005494"/>
    </source>
</evidence>
<dbReference type="InterPro" id="IPR032432">
    <property type="entry name" value="Radical_SAM_C"/>
</dbReference>
<feature type="binding site" evidence="17">
    <location>
        <position position="91"/>
    </location>
    <ligand>
        <name>[4Fe-4S] cluster</name>
        <dbReference type="ChEBI" id="CHEBI:49883"/>
        <note>4Fe-4S-S-AdoMet</note>
    </ligand>
</feature>
<dbReference type="InterPro" id="IPR006638">
    <property type="entry name" value="Elp3/MiaA/NifB-like_rSAM"/>
</dbReference>
<name>A0A8T4LE90_9ARCH</name>
<sequence>MASSKSFALAVEAAIDSGKVASFGELHAFKMHLAKQWGLGRVPSNPDLLLEVTHPSDKVRWLLGIKPVRTLSGVAPLAIMTKPIDCRHGTCIYCPGGEKSVFGSIPKSYTGNEPASMRAVANRFDAFLQTFNRLSQLCAMGHAVGKIELILMGGTFPSFPVEYQREFVSDTFLALNLFSNRFFPDGKFDVDGFNRFFVPVPGESEKEKTVRLQNELLALKKSHPGSLLSEQKKNESSACRMVAFCIETKPDFCLEPHINEMLSLGCTRVELGIQCLDEEILSFTNRGHSLVDSVSATCLLKDSGLKVTFHMMPGLPKSSPKKDVAMFKELFSNPSFCPDALKIYPCMVLPGTPLFKLYERGEFSPMSTKTAADVIARSKAFFPKWVRVQRVMRDIPTKWSSEGVRSNNLRQLVEERAKELGISCRCIRCREIGHSKNAGLADVSRGKLLVEKYAASKGEELFLSFEDEKADVLFGFCRLRIPGKSFRPEIDSSTGLIRELHVFGKALEVGENDSEAVQHQGLGRELLEAAEKAAKEEFDCQKSLVISGVGARNYYRKLGYVANGPYMEKRL</sequence>
<keyword evidence="8" id="KW-0819">tRNA processing</keyword>
<dbReference type="Gene3D" id="3.40.630.30">
    <property type="match status" value="1"/>
</dbReference>
<evidence type="ECO:0000313" key="20">
    <source>
        <dbReference type="Proteomes" id="UP000675968"/>
    </source>
</evidence>
<dbReference type="SUPFAM" id="SSF102114">
    <property type="entry name" value="Radical SAM enzymes"/>
    <property type="match status" value="1"/>
</dbReference>
<evidence type="ECO:0000313" key="19">
    <source>
        <dbReference type="EMBL" id="MBS3061216.1"/>
    </source>
</evidence>
<keyword evidence="12 17" id="KW-0411">Iron-sulfur</keyword>
<keyword evidence="10" id="KW-0694">RNA-binding</keyword>
<keyword evidence="11 17" id="KW-0408">Iron</keyword>
<evidence type="ECO:0000256" key="10">
    <source>
        <dbReference type="ARBA" id="ARBA00022884"/>
    </source>
</evidence>
<evidence type="ECO:0000256" key="9">
    <source>
        <dbReference type="ARBA" id="ARBA00022723"/>
    </source>
</evidence>
<evidence type="ECO:0000256" key="8">
    <source>
        <dbReference type="ARBA" id="ARBA00022694"/>
    </source>
</evidence>
<evidence type="ECO:0000256" key="6">
    <source>
        <dbReference type="ARBA" id="ARBA00022679"/>
    </source>
</evidence>
<dbReference type="GO" id="GO:0005737">
    <property type="term" value="C:cytoplasm"/>
    <property type="evidence" value="ECO:0007669"/>
    <property type="project" value="TreeGrafter"/>
</dbReference>
<evidence type="ECO:0000259" key="18">
    <source>
        <dbReference type="PROSITE" id="PS51186"/>
    </source>
</evidence>
<feature type="binding site" evidence="17">
    <location>
        <position position="86"/>
    </location>
    <ligand>
        <name>[4Fe-4S] cluster</name>
        <dbReference type="ChEBI" id="CHEBI:49883"/>
        <note>4Fe-4S-S-AdoMet</note>
    </ligand>
</feature>
<dbReference type="InterPro" id="IPR058240">
    <property type="entry name" value="rSAM_sf"/>
</dbReference>
<comment type="catalytic activity">
    <reaction evidence="16">
        <text>uridine(34) in tRNA + acetyl-CoA + S-adenosyl-L-methionine + H2O = 5-(carboxymethyl)uridine(34) in tRNA + 5'-deoxyadenosine + L-methionine + CoA + 2 H(+)</text>
        <dbReference type="Rhea" id="RHEA:61020"/>
        <dbReference type="Rhea" id="RHEA-COMP:10407"/>
        <dbReference type="Rhea" id="RHEA-COMP:11727"/>
        <dbReference type="ChEBI" id="CHEBI:15377"/>
        <dbReference type="ChEBI" id="CHEBI:15378"/>
        <dbReference type="ChEBI" id="CHEBI:17319"/>
        <dbReference type="ChEBI" id="CHEBI:57287"/>
        <dbReference type="ChEBI" id="CHEBI:57288"/>
        <dbReference type="ChEBI" id="CHEBI:57844"/>
        <dbReference type="ChEBI" id="CHEBI:59789"/>
        <dbReference type="ChEBI" id="CHEBI:65315"/>
        <dbReference type="ChEBI" id="CHEBI:74882"/>
        <dbReference type="EC" id="2.3.1.311"/>
    </reaction>
    <physiologicalReaction direction="left-to-right" evidence="16">
        <dbReference type="Rhea" id="RHEA:61021"/>
    </physiologicalReaction>
</comment>
<evidence type="ECO:0000256" key="1">
    <source>
        <dbReference type="ARBA" id="ARBA00005043"/>
    </source>
</evidence>
<keyword evidence="4" id="KW-0004">4Fe-4S</keyword>
<dbReference type="SMART" id="SM00729">
    <property type="entry name" value="Elp3"/>
    <property type="match status" value="1"/>
</dbReference>
<dbReference type="GO" id="GO:0106261">
    <property type="term" value="F:tRNA uridine(34) acetyltransferase activity"/>
    <property type="evidence" value="ECO:0007669"/>
    <property type="project" value="UniProtKB-EC"/>
</dbReference>
<keyword evidence="5" id="KW-0820">tRNA-binding</keyword>
<evidence type="ECO:0000256" key="16">
    <source>
        <dbReference type="ARBA" id="ARBA00047372"/>
    </source>
</evidence>
<dbReference type="InterPro" id="IPR000182">
    <property type="entry name" value="GNAT_dom"/>
</dbReference>
<dbReference type="Pfam" id="PF00583">
    <property type="entry name" value="Acetyltransf_1"/>
    <property type="match status" value="1"/>
</dbReference>
<evidence type="ECO:0000256" key="15">
    <source>
        <dbReference type="ARBA" id="ARBA00044771"/>
    </source>
</evidence>
<evidence type="ECO:0000256" key="3">
    <source>
        <dbReference type="ARBA" id="ARBA00020266"/>
    </source>
</evidence>
<dbReference type="Pfam" id="PF04055">
    <property type="entry name" value="Radical_SAM"/>
    <property type="match status" value="1"/>
</dbReference>
<dbReference type="EC" id="2.3.1.311" evidence="15"/>
<keyword evidence="6" id="KW-0808">Transferase</keyword>
<dbReference type="PROSITE" id="PS51186">
    <property type="entry name" value="GNAT"/>
    <property type="match status" value="1"/>
</dbReference>
<evidence type="ECO:0000256" key="7">
    <source>
        <dbReference type="ARBA" id="ARBA00022691"/>
    </source>
</evidence>
<dbReference type="InterPro" id="IPR034687">
    <property type="entry name" value="ELP3-like"/>
</dbReference>
<dbReference type="AlphaFoldDB" id="A0A8T4LE90"/>
<keyword evidence="13" id="KW-0012">Acyltransferase</keyword>
<dbReference type="PIRSF" id="PIRSF005669">
    <property type="entry name" value="Hist_AcTrfase_ELP3"/>
    <property type="match status" value="1"/>
</dbReference>
<dbReference type="EMBL" id="JAGVWC010000008">
    <property type="protein sequence ID" value="MBS3061216.1"/>
    <property type="molecule type" value="Genomic_DNA"/>
</dbReference>
<comment type="caution">
    <text evidence="19">The sequence shown here is derived from an EMBL/GenBank/DDBJ whole genome shotgun (WGS) entry which is preliminary data.</text>
</comment>
<proteinExistence type="inferred from homology"/>
<evidence type="ECO:0000256" key="13">
    <source>
        <dbReference type="ARBA" id="ARBA00023315"/>
    </source>
</evidence>
<evidence type="ECO:0000256" key="4">
    <source>
        <dbReference type="ARBA" id="ARBA00022485"/>
    </source>
</evidence>
<dbReference type="GO" id="GO:0002926">
    <property type="term" value="P:tRNA wobble base 5-methoxycarbonylmethyl-2-thiouridinylation"/>
    <property type="evidence" value="ECO:0007669"/>
    <property type="project" value="TreeGrafter"/>
</dbReference>
<organism evidence="19 20">
    <name type="scientific">Candidatus Iainarchaeum sp</name>
    <dbReference type="NCBI Taxonomy" id="3101447"/>
    <lineage>
        <taxon>Archaea</taxon>
        <taxon>Candidatus Iainarchaeota</taxon>
        <taxon>Candidatus Iainarchaeia</taxon>
        <taxon>Candidatus Iainarchaeales</taxon>
        <taxon>Candidatus Iainarchaeaceae</taxon>
        <taxon>Candidatus Iainarchaeum</taxon>
    </lineage>
</organism>
<evidence type="ECO:0000256" key="12">
    <source>
        <dbReference type="ARBA" id="ARBA00023014"/>
    </source>
</evidence>
<dbReference type="SUPFAM" id="SSF55729">
    <property type="entry name" value="Acyl-CoA N-acyltransferases (Nat)"/>
    <property type="match status" value="1"/>
</dbReference>
<feature type="domain" description="N-acetyltransferase" evidence="18">
    <location>
        <begin position="427"/>
        <end position="571"/>
    </location>
</feature>
<gene>
    <name evidence="19" type="ORF">J4215_01375</name>
</gene>
<dbReference type="SFLD" id="SFLDF00344">
    <property type="entry name" value="ELP3-like"/>
    <property type="match status" value="1"/>
</dbReference>
<evidence type="ECO:0000256" key="11">
    <source>
        <dbReference type="ARBA" id="ARBA00023004"/>
    </source>
</evidence>
<feature type="binding site" evidence="17">
    <location>
        <position position="94"/>
    </location>
    <ligand>
        <name>[4Fe-4S] cluster</name>
        <dbReference type="ChEBI" id="CHEBI:49883"/>
        <note>4Fe-4S-S-AdoMet</note>
    </ligand>
</feature>
<dbReference type="Pfam" id="PF16199">
    <property type="entry name" value="Radical_SAM_C"/>
    <property type="match status" value="1"/>
</dbReference>
<dbReference type="InterPro" id="IPR016181">
    <property type="entry name" value="Acyl_CoA_acyltransferase"/>
</dbReference>
<dbReference type="PANTHER" id="PTHR11135">
    <property type="entry name" value="HISTONE ACETYLTRANSFERASE-RELATED"/>
    <property type="match status" value="1"/>
</dbReference>
<dbReference type="Proteomes" id="UP000675968">
    <property type="component" value="Unassembled WGS sequence"/>
</dbReference>
<dbReference type="PANTHER" id="PTHR11135:SF0">
    <property type="entry name" value="ELONGATOR COMPLEX PROTEIN 3"/>
    <property type="match status" value="1"/>
</dbReference>
<reference evidence="19" key="2">
    <citation type="submission" date="2021-05" db="EMBL/GenBank/DDBJ databases">
        <title>Protein family content uncovers lineage relationships and bacterial pathway maintenance mechanisms in DPANN archaea.</title>
        <authorList>
            <person name="Castelle C.J."/>
            <person name="Meheust R."/>
            <person name="Jaffe A.L."/>
            <person name="Seitz K."/>
            <person name="Gong X."/>
            <person name="Baker B.J."/>
            <person name="Banfield J.F."/>
        </authorList>
    </citation>
    <scope>NUCLEOTIDE SEQUENCE</scope>
    <source>
        <strain evidence="19">RIFCSPLOWO2_01_FULL_AR10_48_17</strain>
    </source>
</reference>
<accession>A0A8T4LE90</accession>
<dbReference type="GO" id="GO:0051539">
    <property type="term" value="F:4 iron, 4 sulfur cluster binding"/>
    <property type="evidence" value="ECO:0007669"/>
    <property type="project" value="UniProtKB-KW"/>
</dbReference>
<evidence type="ECO:0000256" key="17">
    <source>
        <dbReference type="PIRSR" id="PIRSR005669-1"/>
    </source>
</evidence>
<keyword evidence="7" id="KW-0949">S-adenosyl-L-methionine</keyword>
<dbReference type="GO" id="GO:0046872">
    <property type="term" value="F:metal ion binding"/>
    <property type="evidence" value="ECO:0007669"/>
    <property type="project" value="UniProtKB-KW"/>
</dbReference>
<comment type="cofactor">
    <cofactor evidence="17">
        <name>[4Fe-4S] cluster</name>
        <dbReference type="ChEBI" id="CHEBI:49883"/>
    </cofactor>
    <text evidence="17">Binds 1 [4Fe-4S] cluster. The cluster is coordinated with 3 cysteines and an exchangeable S-adenosyl-L-methionine.</text>
</comment>
<keyword evidence="9 17" id="KW-0479">Metal-binding</keyword>
<evidence type="ECO:0000256" key="14">
    <source>
        <dbReference type="ARBA" id="ARBA00030769"/>
    </source>
</evidence>
<dbReference type="NCBIfam" id="TIGR01211">
    <property type="entry name" value="ELP3"/>
    <property type="match status" value="1"/>
</dbReference>